<proteinExistence type="inferred from homology"/>
<keyword evidence="10" id="KW-0443">Lipid metabolism</keyword>
<comment type="catalytic activity">
    <reaction evidence="22">
        <text>dodecanoyl-CoA + H2O = dodecanoate + CoA + H(+)</text>
        <dbReference type="Rhea" id="RHEA:30135"/>
        <dbReference type="ChEBI" id="CHEBI:15377"/>
        <dbReference type="ChEBI" id="CHEBI:15378"/>
        <dbReference type="ChEBI" id="CHEBI:18262"/>
        <dbReference type="ChEBI" id="CHEBI:57287"/>
        <dbReference type="ChEBI" id="CHEBI:57375"/>
    </reaction>
    <physiologicalReaction direction="left-to-right" evidence="22">
        <dbReference type="Rhea" id="RHEA:30136"/>
    </physiologicalReaction>
</comment>
<evidence type="ECO:0000256" key="18">
    <source>
        <dbReference type="ARBA" id="ARBA00043210"/>
    </source>
</evidence>
<dbReference type="SUPFAM" id="SSF54637">
    <property type="entry name" value="Thioesterase/thiol ester dehydrase-isomerase"/>
    <property type="match status" value="1"/>
</dbReference>
<evidence type="ECO:0000256" key="9">
    <source>
        <dbReference type="ARBA" id="ARBA00022946"/>
    </source>
</evidence>
<keyword evidence="11" id="KW-0472">Membrane</keyword>
<comment type="catalytic activity">
    <reaction evidence="19">
        <text>octanoyl-CoA + H2O = octanoate + CoA + H(+)</text>
        <dbReference type="Rhea" id="RHEA:30143"/>
        <dbReference type="ChEBI" id="CHEBI:15377"/>
        <dbReference type="ChEBI" id="CHEBI:15378"/>
        <dbReference type="ChEBI" id="CHEBI:25646"/>
        <dbReference type="ChEBI" id="CHEBI:57287"/>
        <dbReference type="ChEBI" id="CHEBI:57386"/>
    </reaction>
    <physiologicalReaction direction="left-to-right" evidence="19">
        <dbReference type="Rhea" id="RHEA:30144"/>
    </physiologicalReaction>
</comment>
<reference evidence="25" key="1">
    <citation type="journal article" date="2014" name="Genome Biol. Evol.">
        <title>Pangenome evidence for extensive interdomain horizontal transfer affecting lineage core and shell genes in uncultured planktonic thaumarchaeota and euryarchaeota.</title>
        <authorList>
            <person name="Deschamps P."/>
            <person name="Zivanovic Y."/>
            <person name="Moreira D."/>
            <person name="Rodriguez-Valera F."/>
            <person name="Lopez-Garcia P."/>
        </authorList>
    </citation>
    <scope>NUCLEOTIDE SEQUENCE</scope>
</reference>
<dbReference type="PANTHER" id="PTHR12418">
    <property type="entry name" value="ACYL-COENZYME A THIOESTERASE THEM4"/>
    <property type="match status" value="1"/>
</dbReference>
<keyword evidence="12" id="KW-0966">Cell projection</keyword>
<dbReference type="GO" id="GO:0006631">
    <property type="term" value="P:fatty acid metabolic process"/>
    <property type="evidence" value="ECO:0007669"/>
    <property type="project" value="UniProtKB-KW"/>
</dbReference>
<dbReference type="InterPro" id="IPR029069">
    <property type="entry name" value="HotDog_dom_sf"/>
</dbReference>
<dbReference type="GO" id="GO:0032587">
    <property type="term" value="C:ruffle membrane"/>
    <property type="evidence" value="ECO:0007669"/>
    <property type="project" value="UniProtKB-SubCell"/>
</dbReference>
<dbReference type="CDD" id="cd03443">
    <property type="entry name" value="PaaI_thioesterase"/>
    <property type="match status" value="1"/>
</dbReference>
<evidence type="ECO:0000256" key="4">
    <source>
        <dbReference type="ARBA" id="ARBA00022475"/>
    </source>
</evidence>
<dbReference type="Gene3D" id="3.10.129.10">
    <property type="entry name" value="Hotdog Thioesterase"/>
    <property type="match status" value="1"/>
</dbReference>
<evidence type="ECO:0000256" key="14">
    <source>
        <dbReference type="ARBA" id="ARBA00037002"/>
    </source>
</evidence>
<keyword evidence="7" id="KW-0378">Hydrolase</keyword>
<evidence type="ECO:0000256" key="3">
    <source>
        <dbReference type="ARBA" id="ARBA00004632"/>
    </source>
</evidence>
<evidence type="ECO:0000256" key="19">
    <source>
        <dbReference type="ARBA" id="ARBA00047588"/>
    </source>
</evidence>
<evidence type="ECO:0000256" key="2">
    <source>
        <dbReference type="ARBA" id="ARBA00004496"/>
    </source>
</evidence>
<evidence type="ECO:0000313" key="25">
    <source>
        <dbReference type="EMBL" id="AIE95099.1"/>
    </source>
</evidence>
<comment type="catalytic activity">
    <reaction evidence="20">
        <text>hexadecanoyl-CoA + H2O = hexadecanoate + CoA + H(+)</text>
        <dbReference type="Rhea" id="RHEA:16645"/>
        <dbReference type="ChEBI" id="CHEBI:7896"/>
        <dbReference type="ChEBI" id="CHEBI:15377"/>
        <dbReference type="ChEBI" id="CHEBI:15378"/>
        <dbReference type="ChEBI" id="CHEBI:57287"/>
        <dbReference type="ChEBI" id="CHEBI:57379"/>
        <dbReference type="EC" id="3.1.2.2"/>
    </reaction>
    <physiologicalReaction direction="left-to-right" evidence="20">
        <dbReference type="Rhea" id="RHEA:16646"/>
    </physiologicalReaction>
</comment>
<keyword evidence="9" id="KW-0809">Transit peptide</keyword>
<evidence type="ECO:0000256" key="23">
    <source>
        <dbReference type="ARBA" id="ARBA00048180"/>
    </source>
</evidence>
<evidence type="ECO:0000256" key="11">
    <source>
        <dbReference type="ARBA" id="ARBA00023136"/>
    </source>
</evidence>
<name>A0A075FUV7_9EURY</name>
<dbReference type="GO" id="GO:0016787">
    <property type="term" value="F:hydrolase activity"/>
    <property type="evidence" value="ECO:0007669"/>
    <property type="project" value="UniProtKB-KW"/>
</dbReference>
<dbReference type="PANTHER" id="PTHR12418:SF19">
    <property type="entry name" value="ACYL-COENZYME A THIOESTERASE THEM4"/>
    <property type="match status" value="1"/>
</dbReference>
<comment type="catalytic activity">
    <reaction evidence="21">
        <text>decanoyl-CoA + H2O = decanoate + CoA + H(+)</text>
        <dbReference type="Rhea" id="RHEA:40059"/>
        <dbReference type="ChEBI" id="CHEBI:15377"/>
        <dbReference type="ChEBI" id="CHEBI:15378"/>
        <dbReference type="ChEBI" id="CHEBI:27689"/>
        <dbReference type="ChEBI" id="CHEBI:57287"/>
        <dbReference type="ChEBI" id="CHEBI:61430"/>
    </reaction>
    <physiologicalReaction direction="left-to-right" evidence="21">
        <dbReference type="Rhea" id="RHEA:40060"/>
    </physiologicalReaction>
</comment>
<comment type="catalytic activity">
    <reaction evidence="14">
        <text>(9Z)-octadecenoyl-CoA + H2O = (9Z)-octadecenoate + CoA + H(+)</text>
        <dbReference type="Rhea" id="RHEA:40139"/>
        <dbReference type="ChEBI" id="CHEBI:15377"/>
        <dbReference type="ChEBI" id="CHEBI:15378"/>
        <dbReference type="ChEBI" id="CHEBI:30823"/>
        <dbReference type="ChEBI" id="CHEBI:57287"/>
        <dbReference type="ChEBI" id="CHEBI:57387"/>
    </reaction>
    <physiologicalReaction direction="left-to-right" evidence="14">
        <dbReference type="Rhea" id="RHEA:40140"/>
    </physiologicalReaction>
</comment>
<keyword evidence="6" id="KW-0053">Apoptosis</keyword>
<dbReference type="Pfam" id="PF03061">
    <property type="entry name" value="4HBT"/>
    <property type="match status" value="1"/>
</dbReference>
<comment type="similarity">
    <text evidence="15">Belongs to the THEM4/THEM5 thioesterase family.</text>
</comment>
<evidence type="ECO:0000256" key="20">
    <source>
        <dbReference type="ARBA" id="ARBA00047734"/>
    </source>
</evidence>
<organism evidence="25">
    <name type="scientific">uncultured marine group II/III euryarchaeote AD1000_57_E07</name>
    <dbReference type="NCBI Taxonomy" id="1457787"/>
    <lineage>
        <taxon>Archaea</taxon>
        <taxon>Methanobacteriati</taxon>
        <taxon>Methanobacteriota</taxon>
        <taxon>environmental samples</taxon>
    </lineage>
</organism>
<evidence type="ECO:0000259" key="24">
    <source>
        <dbReference type="Pfam" id="PF03061"/>
    </source>
</evidence>
<evidence type="ECO:0000256" key="16">
    <source>
        <dbReference type="ARBA" id="ARBA00038848"/>
    </source>
</evidence>
<evidence type="ECO:0000256" key="12">
    <source>
        <dbReference type="ARBA" id="ARBA00023273"/>
    </source>
</evidence>
<keyword evidence="4" id="KW-1003">Cell membrane</keyword>
<evidence type="ECO:0000256" key="5">
    <source>
        <dbReference type="ARBA" id="ARBA00022490"/>
    </source>
</evidence>
<evidence type="ECO:0000256" key="22">
    <source>
        <dbReference type="ARBA" id="ARBA00048074"/>
    </source>
</evidence>
<feature type="domain" description="Thioesterase" evidence="24">
    <location>
        <begin position="55"/>
        <end position="134"/>
    </location>
</feature>
<keyword evidence="8" id="KW-0276">Fatty acid metabolism</keyword>
<evidence type="ECO:0000256" key="7">
    <source>
        <dbReference type="ARBA" id="ARBA00022801"/>
    </source>
</evidence>
<comment type="catalytic activity">
    <reaction evidence="13">
        <text>(5Z,8Z,11Z,14Z)-eicosatetraenoyl-CoA + H2O = (5Z,8Z,11Z,14Z)-eicosatetraenoate + CoA + H(+)</text>
        <dbReference type="Rhea" id="RHEA:40151"/>
        <dbReference type="ChEBI" id="CHEBI:15377"/>
        <dbReference type="ChEBI" id="CHEBI:15378"/>
        <dbReference type="ChEBI" id="CHEBI:32395"/>
        <dbReference type="ChEBI" id="CHEBI:57287"/>
        <dbReference type="ChEBI" id="CHEBI:57368"/>
    </reaction>
    <physiologicalReaction direction="left-to-right" evidence="13">
        <dbReference type="Rhea" id="RHEA:40152"/>
    </physiologicalReaction>
</comment>
<dbReference type="AlphaFoldDB" id="A0A075FUV7"/>
<evidence type="ECO:0000256" key="13">
    <source>
        <dbReference type="ARBA" id="ARBA00035852"/>
    </source>
</evidence>
<dbReference type="GO" id="GO:0005737">
    <property type="term" value="C:cytoplasm"/>
    <property type="evidence" value="ECO:0007669"/>
    <property type="project" value="UniProtKB-SubCell"/>
</dbReference>
<comment type="catalytic activity">
    <reaction evidence="23">
        <text>tetradecanoyl-CoA + H2O = tetradecanoate + CoA + H(+)</text>
        <dbReference type="Rhea" id="RHEA:40119"/>
        <dbReference type="ChEBI" id="CHEBI:15377"/>
        <dbReference type="ChEBI" id="CHEBI:15378"/>
        <dbReference type="ChEBI" id="CHEBI:30807"/>
        <dbReference type="ChEBI" id="CHEBI:57287"/>
        <dbReference type="ChEBI" id="CHEBI:57385"/>
    </reaction>
    <physiologicalReaction direction="left-to-right" evidence="23">
        <dbReference type="Rhea" id="RHEA:40120"/>
    </physiologicalReaction>
</comment>
<evidence type="ECO:0000256" key="21">
    <source>
        <dbReference type="ARBA" id="ARBA00047969"/>
    </source>
</evidence>
<dbReference type="EMBL" id="KF900439">
    <property type="protein sequence ID" value="AIE95099.1"/>
    <property type="molecule type" value="Genomic_DNA"/>
</dbReference>
<evidence type="ECO:0000256" key="6">
    <source>
        <dbReference type="ARBA" id="ARBA00022703"/>
    </source>
</evidence>
<evidence type="ECO:0000256" key="8">
    <source>
        <dbReference type="ARBA" id="ARBA00022832"/>
    </source>
</evidence>
<accession>A0A075FUV7</accession>
<sequence length="157" mass="17074">MRQRGPSVQEEHAPNSICFGCGPANEDGLRIRSFRSESGLEMEFSPKAEHQAFPGMINGGIIGTLLDCHGNWTAAMALMDRLGETEPPCTVTASYSIKLRRPTPYGATLRISSEIEEIGEGRAKVLMSLRAGDEVCATGEGLFVAVKEGHPAFHRWN</sequence>
<keyword evidence="5" id="KW-0963">Cytoplasm</keyword>
<evidence type="ECO:0000256" key="15">
    <source>
        <dbReference type="ARBA" id="ARBA00038456"/>
    </source>
</evidence>
<dbReference type="EC" id="3.1.2.2" evidence="16"/>
<evidence type="ECO:0000256" key="17">
    <source>
        <dbReference type="ARBA" id="ARBA00040123"/>
    </source>
</evidence>
<evidence type="ECO:0000256" key="10">
    <source>
        <dbReference type="ARBA" id="ARBA00023098"/>
    </source>
</evidence>
<dbReference type="InterPro" id="IPR052365">
    <property type="entry name" value="THEM4/THEM5_acyl-CoA_thioest"/>
</dbReference>
<protein>
    <recommendedName>
        <fullName evidence="17">Acyl-coenzyme A thioesterase THEM4</fullName>
        <ecNumber evidence="16">3.1.2.2</ecNumber>
    </recommendedName>
    <alternativeName>
        <fullName evidence="18">Thioesterase superfamily member 4</fullName>
    </alternativeName>
</protein>
<evidence type="ECO:0000256" key="1">
    <source>
        <dbReference type="ARBA" id="ARBA00004170"/>
    </source>
</evidence>
<dbReference type="InterPro" id="IPR006683">
    <property type="entry name" value="Thioestr_dom"/>
</dbReference>
<comment type="subcellular location">
    <subcellularLocation>
        <location evidence="3">Cell projection</location>
        <location evidence="3">Ruffle membrane</location>
    </subcellularLocation>
    <subcellularLocation>
        <location evidence="2">Cytoplasm</location>
    </subcellularLocation>
    <subcellularLocation>
        <location evidence="1">Membrane</location>
        <topology evidence="1">Peripheral membrane protein</topology>
    </subcellularLocation>
</comment>